<dbReference type="InterPro" id="IPR025737">
    <property type="entry name" value="FApF"/>
</dbReference>
<gene>
    <name evidence="1" type="ORF">MNBD_IGNAVI01-1484</name>
</gene>
<reference evidence="1" key="1">
    <citation type="submission" date="2018-06" db="EMBL/GenBank/DDBJ databases">
        <authorList>
            <person name="Zhirakovskaya E."/>
        </authorList>
    </citation>
    <scope>NUCLEOTIDE SEQUENCE</scope>
</reference>
<dbReference type="AlphaFoldDB" id="A0A3B1CFB5"/>
<sequence length="270" mass="29580">MIKIKFLKLLLIVFVISNVALAQDSWYYSPSLQMVGSDFQDGSNHNSFFLYNGLRYQTQSFYLSLSIPIVFGNSNTFTQLGSTYIPNGSENNDFDHGGNHTGNGGMNSTNIGFGDTYLNGSLQVIHETKFLPAFSIDGYIKFPTATASLGIGTGEFDSQIALGIRKFVNRFSFFGQFGYLFIGDAEGASTINPYTISLGVGYMFGYGKHSILLAYDSYTTIVQGFSSPKQLAFGYNYMINYGLYFTAIVSAGLNSSTSDYTISGGLNFEL</sequence>
<accession>A0A3B1CFB5</accession>
<organism evidence="1">
    <name type="scientific">hydrothermal vent metagenome</name>
    <dbReference type="NCBI Taxonomy" id="652676"/>
    <lineage>
        <taxon>unclassified sequences</taxon>
        <taxon>metagenomes</taxon>
        <taxon>ecological metagenomes</taxon>
    </lineage>
</organism>
<dbReference type="Pfam" id="PF13557">
    <property type="entry name" value="Phenol_MetA_deg"/>
    <property type="match status" value="1"/>
</dbReference>
<name>A0A3B1CFB5_9ZZZZ</name>
<evidence type="ECO:0000313" key="1">
    <source>
        <dbReference type="EMBL" id="VAX21360.1"/>
    </source>
</evidence>
<protein>
    <submittedName>
        <fullName evidence="1">Uncharacterized protein</fullName>
    </submittedName>
</protein>
<dbReference type="EMBL" id="UOGD01000196">
    <property type="protein sequence ID" value="VAX21360.1"/>
    <property type="molecule type" value="Genomic_DNA"/>
</dbReference>
<proteinExistence type="predicted"/>